<dbReference type="SUPFAM" id="SSF53448">
    <property type="entry name" value="Nucleotide-diphospho-sugar transferases"/>
    <property type="match status" value="1"/>
</dbReference>
<protein>
    <recommendedName>
        <fullName evidence="3">Glycosyltransferase family 2 protein</fullName>
    </recommendedName>
</protein>
<dbReference type="InterPro" id="IPR029044">
    <property type="entry name" value="Nucleotide-diphossugar_trans"/>
</dbReference>
<dbReference type="Gene3D" id="3.90.550.10">
    <property type="entry name" value="Spore Coat Polysaccharide Biosynthesis Protein SpsA, Chain A"/>
    <property type="match status" value="1"/>
</dbReference>
<accession>U4V8D9</accession>
<sequence length="733" mass="79571">MMMEGEMVVGSVIEDMLVLVLGIGSAANDQVTAFLNGDPAMSVKTSLITWPLKEPSPPAGTHGFVAIVPTAALRRGVLKTIMFQHRAKVARYNFASRSASIADFVAMIGDLAGPSLPGVIDELVEGLISGPISRKKLSAITVLLQAGARSDGCIELIGGSDEGEIFVQGWAQDLTPAVTRLLISGKNPSLAECAISVFARPDLNDEASGFAGLLVANEPVEPTDIERLLFRGRRGGWRFTEVYDRRLLSGSRETPGHIRAILPRVRSSTDILLRMRSAANRFDGADTVSGLPPFPVRMGIDNAFRVEGSGMLVSGWLLDPDSHVESVKLRRHRGEIQIDTSWTRIDRPDVTREFDNQPPFNAGLDPSRHAHGFVAFAPEPAGDSTSPFYLELSISDGRRAFFPLTPTRVTSREAIVRQIRATDPNAWALRHIVDQQLVPLLRGVSRPAPEVFGVVDLGPPFEDAIGPAIIIGIDERVEEIEALLALLALDPETRIAPIVIAAASEIIDRIGVQIRRLADFYRLRIRLVSATGSEDLYDALEVGARTVTTDQVIFLAGSLLPRRAGWLNKLISAYEAHKDCVLSPTLAYEDDSIRWAGTWVAGPPSGMSADRALISRYAGYPIDAVSGMSLTEVATATFECCILPREALFSVGGFTRGYLGTHEKGLDLGLKLKQSGLRSYWLPSAQMLGADDTSVTDRASTIALIERIDRQVFDARWSSILAGRRKAQAEELA</sequence>
<dbReference type="EMBL" id="ASXJ01000180">
    <property type="protein sequence ID" value="ERM01298.1"/>
    <property type="molecule type" value="Genomic_DNA"/>
</dbReference>
<name>U4V8D9_9HYPH</name>
<evidence type="ECO:0008006" key="3">
    <source>
        <dbReference type="Google" id="ProtNLM"/>
    </source>
</evidence>
<evidence type="ECO:0000313" key="1">
    <source>
        <dbReference type="EMBL" id="ERM01298.1"/>
    </source>
</evidence>
<proteinExistence type="predicted"/>
<dbReference type="Proteomes" id="UP000016842">
    <property type="component" value="Unassembled WGS sequence"/>
</dbReference>
<dbReference type="AlphaFoldDB" id="U4V8D9"/>
<organism evidence="1 2">
    <name type="scientific">Brucella intermedia 229E</name>
    <dbReference type="NCBI Taxonomy" id="1337887"/>
    <lineage>
        <taxon>Bacteria</taxon>
        <taxon>Pseudomonadati</taxon>
        <taxon>Pseudomonadota</taxon>
        <taxon>Alphaproteobacteria</taxon>
        <taxon>Hyphomicrobiales</taxon>
        <taxon>Brucellaceae</taxon>
        <taxon>Brucella/Ochrobactrum group</taxon>
        <taxon>Brucella</taxon>
    </lineage>
</organism>
<gene>
    <name evidence="1" type="ORF">Q644_22435</name>
</gene>
<evidence type="ECO:0000313" key="2">
    <source>
        <dbReference type="Proteomes" id="UP000016842"/>
    </source>
</evidence>
<reference evidence="1 2" key="1">
    <citation type="journal article" date="2014" name="FEMS Microbiol. Lett.">
        <title>Genome sequencing analysis reveals virulence-related gene content of Ochrobactrum intermedium strain 229E, a urease-positive strain isolated from the human gastric niche.</title>
        <authorList>
            <person name="Kulkarni G.J."/>
            <person name="Shetty S."/>
            <person name="Dharne M.S."/>
            <person name="Shouche Y.S."/>
        </authorList>
    </citation>
    <scope>NUCLEOTIDE SEQUENCE [LARGE SCALE GENOMIC DNA]</scope>
    <source>
        <strain evidence="1 2">229E</strain>
    </source>
</reference>
<comment type="caution">
    <text evidence="1">The sequence shown here is derived from an EMBL/GenBank/DDBJ whole genome shotgun (WGS) entry which is preliminary data.</text>
</comment>
<dbReference type="PATRIC" id="fig|1337887.3.peg.3221"/>